<evidence type="ECO:0000313" key="3">
    <source>
        <dbReference type="EMBL" id="MBF1447496.1"/>
    </source>
</evidence>
<dbReference type="EMBL" id="JABZTM010000108">
    <property type="protein sequence ID" value="MBF1447496.1"/>
    <property type="molecule type" value="Genomic_DNA"/>
</dbReference>
<dbReference type="InterPro" id="IPR023346">
    <property type="entry name" value="Lysozyme-like_dom_sf"/>
</dbReference>
<dbReference type="GO" id="GO:0000270">
    <property type="term" value="P:peptidoglycan metabolic process"/>
    <property type="evidence" value="ECO:0007669"/>
    <property type="project" value="InterPro"/>
</dbReference>
<dbReference type="Pfam" id="PF01464">
    <property type="entry name" value="SLT"/>
    <property type="match status" value="1"/>
</dbReference>
<gene>
    <name evidence="3" type="ORF">HXN55_08965</name>
</gene>
<dbReference type="GO" id="GO:0016020">
    <property type="term" value="C:membrane"/>
    <property type="evidence" value="ECO:0007669"/>
    <property type="project" value="InterPro"/>
</dbReference>
<accession>A0A9D5WXN2</accession>
<protein>
    <submittedName>
        <fullName evidence="3">Lytic transglycosylase domain-containing protein</fullName>
    </submittedName>
</protein>
<comment type="caution">
    <text evidence="3">The sequence shown here is derived from an EMBL/GenBank/DDBJ whole genome shotgun (WGS) entry which is preliminary data.</text>
</comment>
<organism evidence="3 4">
    <name type="scientific">Prevotella nigrescens</name>
    <dbReference type="NCBI Taxonomy" id="28133"/>
    <lineage>
        <taxon>Bacteria</taxon>
        <taxon>Pseudomonadati</taxon>
        <taxon>Bacteroidota</taxon>
        <taxon>Bacteroidia</taxon>
        <taxon>Bacteroidales</taxon>
        <taxon>Prevotellaceae</taxon>
        <taxon>Prevotella</taxon>
    </lineage>
</organism>
<dbReference type="PANTHER" id="PTHR37423:SF2">
    <property type="entry name" value="MEMBRANE-BOUND LYTIC MUREIN TRANSGLYCOSYLASE C"/>
    <property type="match status" value="1"/>
</dbReference>
<reference evidence="3" key="1">
    <citation type="submission" date="2020-04" db="EMBL/GenBank/DDBJ databases">
        <title>Deep metagenomics examines the oral microbiome during advanced dental caries in children, revealing novel taxa and co-occurrences with host molecules.</title>
        <authorList>
            <person name="Baker J.L."/>
            <person name="Morton J.T."/>
            <person name="Dinis M."/>
            <person name="Alvarez R."/>
            <person name="Tran N.C."/>
            <person name="Knight R."/>
            <person name="Edlund A."/>
        </authorList>
    </citation>
    <scope>NUCLEOTIDE SEQUENCE</scope>
    <source>
        <strain evidence="3">JCVI_32_bin.50</strain>
    </source>
</reference>
<comment type="similarity">
    <text evidence="1">Belongs to the transglycosylase Slt family.</text>
</comment>
<dbReference type="Proteomes" id="UP000787419">
    <property type="component" value="Unassembled WGS sequence"/>
</dbReference>
<evidence type="ECO:0000259" key="2">
    <source>
        <dbReference type="Pfam" id="PF01464"/>
    </source>
</evidence>
<evidence type="ECO:0000313" key="4">
    <source>
        <dbReference type="Proteomes" id="UP000787419"/>
    </source>
</evidence>
<dbReference type="InterPro" id="IPR008258">
    <property type="entry name" value="Transglycosylase_SLT_dom_1"/>
</dbReference>
<proteinExistence type="inferred from homology"/>
<dbReference type="RefSeq" id="WP_278490944.1">
    <property type="nucleotide sequence ID" value="NZ_CAJZDG010000029.1"/>
</dbReference>
<dbReference type="Gene3D" id="1.10.530.10">
    <property type="match status" value="1"/>
</dbReference>
<evidence type="ECO:0000256" key="1">
    <source>
        <dbReference type="ARBA" id="ARBA00007734"/>
    </source>
</evidence>
<sequence length="373" mass="41739">MIEEKKIFAIIILLMSVCIAFAQQQIVKDNHGRTMQINIPNAPEIMAETGAGYAGTKSYVKENDVNAVAVPMEMEEETVAVGRLINRISGSLCLSYNPEVQKHIDKYVRQGRRSTSCLLARASYYNPIFEEALLYYGLPLELKYLPVIESGLNPKAVSGKGAAGLWQLMPATGRQYNLQINTFVDERLDPIKSSYAAARLLADLYKRFGDWSLVLAAYNCGPTRVSNAIEKMGNNADFWQIYELLPKETRGYVPAFIAANYVMNCYAEYNILPEPTGLPERAGRVVVTEDVSLTKIANVLNMDVADLRALNPQYRQDIVKTTEGAATLLLPSEKVKCFTDNVSQLYESSKNTEEQQLEMTARIEKETMHNPHS</sequence>
<dbReference type="CDD" id="cd16894">
    <property type="entry name" value="MltD-like"/>
    <property type="match status" value="1"/>
</dbReference>
<feature type="domain" description="Transglycosylase SLT" evidence="2">
    <location>
        <begin position="128"/>
        <end position="236"/>
    </location>
</feature>
<dbReference type="PANTHER" id="PTHR37423">
    <property type="entry name" value="SOLUBLE LYTIC MUREIN TRANSGLYCOSYLASE-RELATED"/>
    <property type="match status" value="1"/>
</dbReference>
<dbReference type="PROSITE" id="PS00922">
    <property type="entry name" value="TRANSGLYCOSYLASE"/>
    <property type="match status" value="1"/>
</dbReference>
<dbReference type="GO" id="GO:0008933">
    <property type="term" value="F:peptidoglycan lytic transglycosylase activity"/>
    <property type="evidence" value="ECO:0007669"/>
    <property type="project" value="InterPro"/>
</dbReference>
<name>A0A9D5WXN2_9BACT</name>
<dbReference type="AlphaFoldDB" id="A0A9D5WXN2"/>
<dbReference type="InterPro" id="IPR000189">
    <property type="entry name" value="Transglyc_AS"/>
</dbReference>
<dbReference type="SUPFAM" id="SSF53955">
    <property type="entry name" value="Lysozyme-like"/>
    <property type="match status" value="1"/>
</dbReference>